<evidence type="ECO:0000313" key="3">
    <source>
        <dbReference type="Proteomes" id="UP000034706"/>
    </source>
</evidence>
<name>A0A0G0LG90_9BACT</name>
<keyword evidence="1" id="KW-0812">Transmembrane</keyword>
<keyword evidence="1" id="KW-0472">Membrane</keyword>
<evidence type="ECO:0000313" key="2">
    <source>
        <dbReference type="EMBL" id="KKQ90898.1"/>
    </source>
</evidence>
<reference evidence="2 3" key="1">
    <citation type="journal article" date="2015" name="Nature">
        <title>rRNA introns, odd ribosomes, and small enigmatic genomes across a large radiation of phyla.</title>
        <authorList>
            <person name="Brown C.T."/>
            <person name="Hug L.A."/>
            <person name="Thomas B.C."/>
            <person name="Sharon I."/>
            <person name="Castelle C.J."/>
            <person name="Singh A."/>
            <person name="Wilkins M.J."/>
            <person name="Williams K.H."/>
            <person name="Banfield J.F."/>
        </authorList>
    </citation>
    <scope>NUCLEOTIDE SEQUENCE [LARGE SCALE GENOMIC DNA]</scope>
</reference>
<comment type="caution">
    <text evidence="2">The sequence shown here is derived from an EMBL/GenBank/DDBJ whole genome shotgun (WGS) entry which is preliminary data.</text>
</comment>
<feature type="transmembrane region" description="Helical" evidence="1">
    <location>
        <begin position="112"/>
        <end position="133"/>
    </location>
</feature>
<dbReference type="AlphaFoldDB" id="A0A0G0LG90"/>
<sequence>MSWWLNIIEYLKNSEDNSADGNVSVKKAITNALAESAVDLLYYIVGFFTALYFFIAAYLFFNGGGSYHDIAVRIFGSLSEPYLGSIGIYVILKEIRKRQLKTKSKHLGEYFVYSWLALFLTALVFIWLFPNYYFDELMGAITTIALASLVIYTGGLIHKP</sequence>
<feature type="transmembrane region" description="Helical" evidence="1">
    <location>
        <begin position="40"/>
        <end position="61"/>
    </location>
</feature>
<keyword evidence="1" id="KW-1133">Transmembrane helix</keyword>
<protein>
    <submittedName>
        <fullName evidence="2">Uncharacterized protein</fullName>
    </submittedName>
</protein>
<feature type="transmembrane region" description="Helical" evidence="1">
    <location>
        <begin position="139"/>
        <end position="157"/>
    </location>
</feature>
<accession>A0A0G0LG90</accession>
<feature type="transmembrane region" description="Helical" evidence="1">
    <location>
        <begin position="73"/>
        <end position="92"/>
    </location>
</feature>
<proteinExistence type="predicted"/>
<organism evidence="2 3">
    <name type="scientific">Candidatus Azambacteria bacterium GW2011_GWA2_39_10</name>
    <dbReference type="NCBI Taxonomy" id="1618611"/>
    <lineage>
        <taxon>Bacteria</taxon>
        <taxon>Candidatus Azamiibacteriota</taxon>
    </lineage>
</organism>
<evidence type="ECO:0000256" key="1">
    <source>
        <dbReference type="SAM" id="Phobius"/>
    </source>
</evidence>
<dbReference type="Proteomes" id="UP000034706">
    <property type="component" value="Unassembled WGS sequence"/>
</dbReference>
<gene>
    <name evidence="2" type="ORF">UT16_C0029G0004</name>
</gene>
<dbReference type="EMBL" id="LBVT01000029">
    <property type="protein sequence ID" value="KKQ90898.1"/>
    <property type="molecule type" value="Genomic_DNA"/>
</dbReference>